<evidence type="ECO:0000313" key="2">
    <source>
        <dbReference type="WBParaSite" id="PS1159_v2.g6035.t1"/>
    </source>
</evidence>
<reference evidence="2" key="1">
    <citation type="submission" date="2022-11" db="UniProtKB">
        <authorList>
            <consortium name="WormBaseParasite"/>
        </authorList>
    </citation>
    <scope>IDENTIFICATION</scope>
</reference>
<organism evidence="1 2">
    <name type="scientific">Panagrolaimus sp. PS1159</name>
    <dbReference type="NCBI Taxonomy" id="55785"/>
    <lineage>
        <taxon>Eukaryota</taxon>
        <taxon>Metazoa</taxon>
        <taxon>Ecdysozoa</taxon>
        <taxon>Nematoda</taxon>
        <taxon>Chromadorea</taxon>
        <taxon>Rhabditida</taxon>
        <taxon>Tylenchina</taxon>
        <taxon>Panagrolaimomorpha</taxon>
        <taxon>Panagrolaimoidea</taxon>
        <taxon>Panagrolaimidae</taxon>
        <taxon>Panagrolaimus</taxon>
    </lineage>
</organism>
<name>A0AC35GKN7_9BILA</name>
<sequence length="104" mass="12158">MKWYAINVIASPPGNGIDPHRTWESLAMGAVPIVLNQSEFQSLFDDMPVMVVNDWTEVTEESMSQFELTMNFSKDGTPWRPKLWLRYWITKIMSEKNNLLKQFC</sequence>
<protein>
    <submittedName>
        <fullName evidence="2">Exostosin GT47 domain-containing protein</fullName>
    </submittedName>
</protein>
<dbReference type="Proteomes" id="UP000887580">
    <property type="component" value="Unplaced"/>
</dbReference>
<evidence type="ECO:0000313" key="1">
    <source>
        <dbReference type="Proteomes" id="UP000887580"/>
    </source>
</evidence>
<dbReference type="WBParaSite" id="PS1159_v2.g6035.t1">
    <property type="protein sequence ID" value="PS1159_v2.g6035.t1"/>
    <property type="gene ID" value="PS1159_v2.g6035"/>
</dbReference>
<proteinExistence type="predicted"/>
<accession>A0AC35GKN7</accession>